<protein>
    <submittedName>
        <fullName evidence="2">Uncharacterized protein</fullName>
    </submittedName>
</protein>
<dbReference type="AlphaFoldDB" id="A0A0F9SDF0"/>
<evidence type="ECO:0000313" key="2">
    <source>
        <dbReference type="EMBL" id="KKN66885.1"/>
    </source>
</evidence>
<comment type="caution">
    <text evidence="2">The sequence shown here is derived from an EMBL/GenBank/DDBJ whole genome shotgun (WGS) entry which is preliminary data.</text>
</comment>
<evidence type="ECO:0000256" key="1">
    <source>
        <dbReference type="SAM" id="MobiDB-lite"/>
    </source>
</evidence>
<proteinExistence type="predicted"/>
<feature type="region of interest" description="Disordered" evidence="1">
    <location>
        <begin position="172"/>
        <end position="200"/>
    </location>
</feature>
<feature type="compositionally biased region" description="Basic and acidic residues" evidence="1">
    <location>
        <begin position="176"/>
        <end position="200"/>
    </location>
</feature>
<accession>A0A0F9SDF0</accession>
<dbReference type="EMBL" id="LAZR01000487">
    <property type="protein sequence ID" value="KKN66885.1"/>
    <property type="molecule type" value="Genomic_DNA"/>
</dbReference>
<organism evidence="2">
    <name type="scientific">marine sediment metagenome</name>
    <dbReference type="NCBI Taxonomy" id="412755"/>
    <lineage>
        <taxon>unclassified sequences</taxon>
        <taxon>metagenomes</taxon>
        <taxon>ecological metagenomes</taxon>
    </lineage>
</organism>
<gene>
    <name evidence="2" type="ORF">LCGC14_0466600</name>
</gene>
<name>A0A0F9SDF0_9ZZZZ</name>
<reference evidence="2" key="1">
    <citation type="journal article" date="2015" name="Nature">
        <title>Complex archaea that bridge the gap between prokaryotes and eukaryotes.</title>
        <authorList>
            <person name="Spang A."/>
            <person name="Saw J.H."/>
            <person name="Jorgensen S.L."/>
            <person name="Zaremba-Niedzwiedzka K."/>
            <person name="Martijn J."/>
            <person name="Lind A.E."/>
            <person name="van Eijk R."/>
            <person name="Schleper C."/>
            <person name="Guy L."/>
            <person name="Ettema T.J."/>
        </authorList>
    </citation>
    <scope>NUCLEOTIDE SEQUENCE</scope>
</reference>
<sequence>MGIPLAALGVRTPQFKSPLDQMTKAVHLKSLLQGQQAGQLKLEQQQQAQKDQQIFRKAYMEAQGDPRKTIELVTRAGVSPQLISQYRDSITKSRKALEDLDGAALDNAAKRNDAIGGAFQAVLGVSEQQRTQAYAQVRGQLIQSGVIRAQEAPEQYPGDEFMRVGALSSTSAKDQIAAERQRRVDKETRRHQREMEKPASEREFQAVYPAWLEAKGLKKNGKVEIQARKEIAAWGKKATTPFAAFASGDPKQQRLARQWIGLQEKYRQATGEEKRQLDSINARFKREMEVIKAQIGFPGDPTKEQAARMEELLRKANEDYDAVLSGKAPEQGKLADTVSVISPDGVRGKIPRAQLQDAIKQGYRKVE</sequence>